<organism evidence="3 4">
    <name type="scientific">Azospirillum humicireducens</name>
    <dbReference type="NCBI Taxonomy" id="1226968"/>
    <lineage>
        <taxon>Bacteria</taxon>
        <taxon>Pseudomonadati</taxon>
        <taxon>Pseudomonadota</taxon>
        <taxon>Alphaproteobacteria</taxon>
        <taxon>Rhodospirillales</taxon>
        <taxon>Azospirillaceae</taxon>
        <taxon>Azospirillum</taxon>
    </lineage>
</organism>
<dbReference type="InterPro" id="IPR038333">
    <property type="entry name" value="T1MK-like_N_sf"/>
</dbReference>
<sequence>MAVLTLDRLESHLWKAADILRGSIDAADYTASPMK</sequence>
<keyword evidence="2" id="KW-0680">Restriction system</keyword>
<evidence type="ECO:0000256" key="1">
    <source>
        <dbReference type="ARBA" id="ARBA00006594"/>
    </source>
</evidence>
<dbReference type="AlphaFoldDB" id="A0A2R4VPL6"/>
<evidence type="ECO:0000313" key="3">
    <source>
        <dbReference type="EMBL" id="AWB06369.1"/>
    </source>
</evidence>
<dbReference type="KEGG" id="ahu:A6A40_14765"/>
<protein>
    <submittedName>
        <fullName evidence="3">Uncharacterized protein</fullName>
    </submittedName>
</protein>
<dbReference type="GO" id="GO:0009307">
    <property type="term" value="P:DNA restriction-modification system"/>
    <property type="evidence" value="ECO:0007669"/>
    <property type="project" value="UniProtKB-KW"/>
</dbReference>
<dbReference type="EMBL" id="CP015285">
    <property type="protein sequence ID" value="AWB06369.1"/>
    <property type="molecule type" value="Genomic_DNA"/>
</dbReference>
<name>A0A2R4VPL6_9PROT</name>
<gene>
    <name evidence="3" type="ORF">A6A40_14765</name>
</gene>
<proteinExistence type="inferred from homology"/>
<evidence type="ECO:0000313" key="4">
    <source>
        <dbReference type="Proteomes" id="UP000077405"/>
    </source>
</evidence>
<dbReference type="Gene3D" id="1.20.1260.30">
    <property type="match status" value="1"/>
</dbReference>
<reference evidence="3 4" key="1">
    <citation type="journal article" date="2013" name="Int. J. Syst. Evol. Microbiol.">
        <title>Azospirillum humicireducens sp. nov., a nitrogen-fixing bacterium isolated from a microbial fuel cell.</title>
        <authorList>
            <person name="Zhou S."/>
            <person name="Han L."/>
            <person name="Wang Y."/>
            <person name="Yang G."/>
            <person name="Zhuang L."/>
            <person name="Hu P."/>
        </authorList>
    </citation>
    <scope>NUCLEOTIDE SEQUENCE [LARGE SCALE GENOMIC DNA]</scope>
    <source>
        <strain evidence="3 4">SgZ-5</strain>
    </source>
</reference>
<accession>A0A2R4VPL6</accession>
<dbReference type="Proteomes" id="UP000077405">
    <property type="component" value="Chromosome"/>
</dbReference>
<keyword evidence="4" id="KW-1185">Reference proteome</keyword>
<evidence type="ECO:0000256" key="2">
    <source>
        <dbReference type="ARBA" id="ARBA00022747"/>
    </source>
</evidence>
<comment type="similarity">
    <text evidence="1">Belongs to the N(4)/N(6)-methyltransferase family.</text>
</comment>